<evidence type="ECO:0000313" key="2">
    <source>
        <dbReference type="Proteomes" id="UP001152300"/>
    </source>
</evidence>
<comment type="caution">
    <text evidence="1">The sequence shown here is derived from an EMBL/GenBank/DDBJ whole genome shotgun (WGS) entry which is preliminary data.</text>
</comment>
<dbReference type="AlphaFoldDB" id="A0A9X0ARF5"/>
<protein>
    <submittedName>
        <fullName evidence="1">Uncharacterized protein</fullName>
    </submittedName>
</protein>
<sequence>MTPEEVAELNWDTKLPLSLVGAVAALEKTAGGDSLSELEDFLQMYIEFKKLEAKQAAEMTEKERLDIFTATF</sequence>
<dbReference type="OrthoDB" id="3482015at2759"/>
<organism evidence="1 2">
    <name type="scientific">Sclerotinia nivalis</name>
    <dbReference type="NCBI Taxonomy" id="352851"/>
    <lineage>
        <taxon>Eukaryota</taxon>
        <taxon>Fungi</taxon>
        <taxon>Dikarya</taxon>
        <taxon>Ascomycota</taxon>
        <taxon>Pezizomycotina</taxon>
        <taxon>Leotiomycetes</taxon>
        <taxon>Helotiales</taxon>
        <taxon>Sclerotiniaceae</taxon>
        <taxon>Sclerotinia</taxon>
    </lineage>
</organism>
<dbReference type="Proteomes" id="UP001152300">
    <property type="component" value="Unassembled WGS sequence"/>
</dbReference>
<reference evidence="1" key="1">
    <citation type="submission" date="2022-11" db="EMBL/GenBank/DDBJ databases">
        <title>Genome Resource of Sclerotinia nivalis Strain SnTB1, a Plant Pathogen Isolated from American Ginseng.</title>
        <authorList>
            <person name="Fan S."/>
        </authorList>
    </citation>
    <scope>NUCLEOTIDE SEQUENCE</scope>
    <source>
        <strain evidence="1">SnTB1</strain>
    </source>
</reference>
<dbReference type="EMBL" id="JAPEIS010000004">
    <property type="protein sequence ID" value="KAJ8067596.1"/>
    <property type="molecule type" value="Genomic_DNA"/>
</dbReference>
<accession>A0A9X0ARF5</accession>
<evidence type="ECO:0000313" key="1">
    <source>
        <dbReference type="EMBL" id="KAJ8067596.1"/>
    </source>
</evidence>
<gene>
    <name evidence="1" type="ORF">OCU04_004934</name>
</gene>
<name>A0A9X0ARF5_9HELO</name>
<keyword evidence="2" id="KW-1185">Reference proteome</keyword>
<proteinExistence type="predicted"/>